<dbReference type="RefSeq" id="WP_157732120.1">
    <property type="nucleotide sequence ID" value="NZ_CP018477.1"/>
</dbReference>
<keyword evidence="2" id="KW-1185">Reference proteome</keyword>
<organism evidence="1 2">
    <name type="scientific">Thermogutta terrifontis</name>
    <dbReference type="NCBI Taxonomy" id="1331910"/>
    <lineage>
        <taxon>Bacteria</taxon>
        <taxon>Pseudomonadati</taxon>
        <taxon>Planctomycetota</taxon>
        <taxon>Planctomycetia</taxon>
        <taxon>Pirellulales</taxon>
        <taxon>Thermoguttaceae</taxon>
        <taxon>Thermogutta</taxon>
    </lineage>
</organism>
<reference evidence="1 2" key="1">
    <citation type="journal article" name="Front. Microbiol.">
        <title>Sugar Metabolism of the First Thermophilic Planctomycete Thermogutta terrifontis: Comparative Genomic and Transcriptomic Approaches.</title>
        <authorList>
            <person name="Elcheninov A.G."/>
            <person name="Menzel P."/>
            <person name="Gudbergsdottir S.R."/>
            <person name="Slesarev A.I."/>
            <person name="Kadnikov V.V."/>
            <person name="Krogh A."/>
            <person name="Bonch-Osmolovskaya E.A."/>
            <person name="Peng X."/>
            <person name="Kublanov I.V."/>
        </authorList>
    </citation>
    <scope>NUCLEOTIDE SEQUENCE [LARGE SCALE GENOMIC DNA]</scope>
    <source>
        <strain evidence="1 2">R1</strain>
    </source>
</reference>
<proteinExistence type="predicted"/>
<dbReference type="InterPro" id="IPR011990">
    <property type="entry name" value="TPR-like_helical_dom_sf"/>
</dbReference>
<accession>A0A286RJR6</accession>
<dbReference type="Gene3D" id="1.25.40.10">
    <property type="entry name" value="Tetratricopeptide repeat domain"/>
    <property type="match status" value="1"/>
</dbReference>
<dbReference type="AlphaFoldDB" id="A0A286RJR6"/>
<protein>
    <submittedName>
        <fullName evidence="1">Uncharacterized protein</fullName>
    </submittedName>
</protein>
<dbReference type="EMBL" id="CP018477">
    <property type="protein sequence ID" value="ASV76211.1"/>
    <property type="molecule type" value="Genomic_DNA"/>
</dbReference>
<dbReference type="Proteomes" id="UP000215086">
    <property type="component" value="Chromosome"/>
</dbReference>
<evidence type="ECO:0000313" key="1">
    <source>
        <dbReference type="EMBL" id="ASV76211.1"/>
    </source>
</evidence>
<evidence type="ECO:0000313" key="2">
    <source>
        <dbReference type="Proteomes" id="UP000215086"/>
    </source>
</evidence>
<sequence>MKIETDQSAVEKAVEEFVEIRAGEGRVQRWRGEIVNFSGTGLILRLSDGTEKHFPVERVVSYSPNSSSLYREANKRLAEGAVTEALGLFVRARTAESREWRRREITADIVRCYHALGDYVRAGEEFVDRLVVLDPQSPFVWCVPLAWFPEETLALAEPRARNWLNSDLAWVQLLAASYLLDSPAASQAVTVLDRLRSSTDETMAILASAQLWRRGWQSVQPNQLSQWENVIERLPGRLKSGPCYLLGLAWKQQGAFDRAMVWLLRPPFLWPENRRVAARSLWEAAELAGKSPPSSSPDSAAGSDHQHEYQAIVKELVERFPESPWAAQVRAAIRSNSLESGSPVRDGP</sequence>
<name>A0A286RJR6_9BACT</name>
<dbReference type="OrthoDB" id="241280at2"/>
<gene>
    <name evidence="1" type="ORF">THTE_3610</name>
</gene>
<dbReference type="KEGG" id="ttf:THTE_3610"/>